<feature type="compositionally biased region" description="Acidic residues" evidence="1">
    <location>
        <begin position="69"/>
        <end position="83"/>
    </location>
</feature>
<dbReference type="Pfam" id="PF23762">
    <property type="entry name" value="SHCBP_N"/>
    <property type="match status" value="1"/>
</dbReference>
<dbReference type="Proteomes" id="UP000515152">
    <property type="component" value="Unplaced"/>
</dbReference>
<dbReference type="KEGG" id="char:122129515"/>
<gene>
    <name evidence="4" type="primary">LOC122129515</name>
</gene>
<dbReference type="PANTHER" id="PTHR14695:SF8">
    <property type="entry name" value="SHC SH2 DOMAIN-BINDING PROTEIN 1"/>
    <property type="match status" value="1"/>
</dbReference>
<dbReference type="OrthoDB" id="5978115at2759"/>
<keyword evidence="3" id="KW-1185">Reference proteome</keyword>
<dbReference type="InterPro" id="IPR045140">
    <property type="entry name" value="SHCBP1-like"/>
</dbReference>
<evidence type="ECO:0000313" key="4">
    <source>
        <dbReference type="RefSeq" id="XP_042560379.1"/>
    </source>
</evidence>
<name>A0A8M1KET9_CLUHA</name>
<organism evidence="3 4">
    <name type="scientific">Clupea harengus</name>
    <name type="common">Atlantic herring</name>
    <dbReference type="NCBI Taxonomy" id="7950"/>
    <lineage>
        <taxon>Eukaryota</taxon>
        <taxon>Metazoa</taxon>
        <taxon>Chordata</taxon>
        <taxon>Craniata</taxon>
        <taxon>Vertebrata</taxon>
        <taxon>Euteleostomi</taxon>
        <taxon>Actinopterygii</taxon>
        <taxon>Neopterygii</taxon>
        <taxon>Teleostei</taxon>
        <taxon>Clupei</taxon>
        <taxon>Clupeiformes</taxon>
        <taxon>Clupeoidei</taxon>
        <taxon>Clupeidae</taxon>
        <taxon>Clupea</taxon>
    </lineage>
</organism>
<evidence type="ECO:0000313" key="3">
    <source>
        <dbReference type="Proteomes" id="UP000515152"/>
    </source>
</evidence>
<accession>A0A8M1KET9</accession>
<sequence>MAEGVVCMDVQRQEANVSQTELSVDAEIVCSEHFRKETVDLEAEMEIGAVTRDLLGKDVLQISQGLFQDDGDCDEDEDDDDSGTDYHNSDKSGTNLLRAERDGDTVLPDTFQTNHLLYYERFKAYQDYMLGDCKTSEVKAFTADYLEKVVEPCDWQAVWCTDVFDVLVEVVDVDYKEMKAKVELPVPLQCETRGCELTEEAMRRCWRPRCRRFLCRSSMLSTRSQETLTGLHCPWNISGFSTNISGESGMKRMRMMTLTTLCDVWSLASGCEYYLP</sequence>
<dbReference type="RefSeq" id="XP_042560379.1">
    <property type="nucleotide sequence ID" value="XM_042704445.1"/>
</dbReference>
<dbReference type="PANTHER" id="PTHR14695">
    <property type="entry name" value="SHC SH2-DOMAIN BINDING PROTEIN 1-RELATED"/>
    <property type="match status" value="1"/>
</dbReference>
<dbReference type="GO" id="GO:0008543">
    <property type="term" value="P:fibroblast growth factor receptor signaling pathway"/>
    <property type="evidence" value="ECO:0007669"/>
    <property type="project" value="TreeGrafter"/>
</dbReference>
<feature type="region of interest" description="Disordered" evidence="1">
    <location>
        <begin position="68"/>
        <end position="95"/>
    </location>
</feature>
<proteinExistence type="predicted"/>
<dbReference type="InterPro" id="IPR057508">
    <property type="entry name" value="SHCBP-like_N"/>
</dbReference>
<evidence type="ECO:0000256" key="1">
    <source>
        <dbReference type="SAM" id="MobiDB-lite"/>
    </source>
</evidence>
<dbReference type="AlphaFoldDB" id="A0A8M1KET9"/>
<reference evidence="4" key="1">
    <citation type="submission" date="2025-08" db="UniProtKB">
        <authorList>
            <consortium name="RefSeq"/>
        </authorList>
    </citation>
    <scope>IDENTIFICATION</scope>
</reference>
<protein>
    <submittedName>
        <fullName evidence="4">SHC SH2 domain-binding protein 1 homolog B-like</fullName>
    </submittedName>
</protein>
<feature type="domain" description="SHC SH2" evidence="2">
    <location>
        <begin position="120"/>
        <end position="203"/>
    </location>
</feature>
<evidence type="ECO:0000259" key="2">
    <source>
        <dbReference type="Pfam" id="PF23762"/>
    </source>
</evidence>
<dbReference type="GeneID" id="122129515"/>